<dbReference type="CDD" id="cd01715">
    <property type="entry name" value="ETF_alpha"/>
    <property type="match status" value="1"/>
</dbReference>
<dbReference type="InterPro" id="IPR014730">
    <property type="entry name" value="ETF_a/b_N"/>
</dbReference>
<dbReference type="SMART" id="SM00893">
    <property type="entry name" value="ETF"/>
    <property type="match status" value="1"/>
</dbReference>
<dbReference type="InterPro" id="IPR014731">
    <property type="entry name" value="ETF_asu_C"/>
</dbReference>
<evidence type="ECO:0000256" key="1">
    <source>
        <dbReference type="ARBA" id="ARBA00005817"/>
    </source>
</evidence>
<organism evidence="5">
    <name type="scientific">marine metagenome</name>
    <dbReference type="NCBI Taxonomy" id="408172"/>
    <lineage>
        <taxon>unclassified sequences</taxon>
        <taxon>metagenomes</taxon>
        <taxon>ecological metagenomes</taxon>
    </lineage>
</organism>
<evidence type="ECO:0000256" key="2">
    <source>
        <dbReference type="ARBA" id="ARBA00022630"/>
    </source>
</evidence>
<dbReference type="PIRSF" id="PIRSF000089">
    <property type="entry name" value="Electra_flavoP_a"/>
    <property type="match status" value="1"/>
</dbReference>
<gene>
    <name evidence="5" type="ORF">METZ01_LOCUS186397</name>
</gene>
<dbReference type="GO" id="GO:0009055">
    <property type="term" value="F:electron transfer activity"/>
    <property type="evidence" value="ECO:0007669"/>
    <property type="project" value="InterPro"/>
</dbReference>
<accession>A0A382D7H2</accession>
<sequence length="320" mass="33178">MKILIIAEHKNGQLSEATRELFGLSLGQAEVHAVAAGKGGERLAGPLGELGVAKVHLINSPALASYTGESFGQALGQFIQQLAPDVVLAAHTPQGRDLAPRLAAALDAALATDCIQVSLDGGQVTARRPVYAGKATAEVEFTGDSLKVITVRPRTVKAPEPDASRSAEVAEVAVELPGQKTALKEIIASDNVRPDVTEASIIVTGGRSLGSAENFSIIENFADSIGAAVGSSRAAVDAGYRPYRDQVGQTGKVVSPQVYIACGVSGAIQHLAGMRTSKHIVAINTDPDAPIFQLADYGIVGDLFEVVPQLTEAAKNRNGS</sequence>
<dbReference type="GO" id="GO:0033539">
    <property type="term" value="P:fatty acid beta-oxidation using acyl-CoA dehydrogenase"/>
    <property type="evidence" value="ECO:0007669"/>
    <property type="project" value="TreeGrafter"/>
</dbReference>
<reference evidence="5" key="1">
    <citation type="submission" date="2018-05" db="EMBL/GenBank/DDBJ databases">
        <authorList>
            <person name="Lanie J.A."/>
            <person name="Ng W.-L."/>
            <person name="Kazmierczak K.M."/>
            <person name="Andrzejewski T.M."/>
            <person name="Davidsen T.M."/>
            <person name="Wayne K.J."/>
            <person name="Tettelin H."/>
            <person name="Glass J.I."/>
            <person name="Rusch D."/>
            <person name="Podicherti R."/>
            <person name="Tsui H.-C.T."/>
            <person name="Winkler M.E."/>
        </authorList>
    </citation>
    <scope>NUCLEOTIDE SEQUENCE</scope>
</reference>
<dbReference type="PANTHER" id="PTHR43153">
    <property type="entry name" value="ELECTRON TRANSFER FLAVOPROTEIN ALPHA"/>
    <property type="match status" value="1"/>
</dbReference>
<name>A0A382D7H2_9ZZZZ</name>
<dbReference type="InterPro" id="IPR001308">
    <property type="entry name" value="ETF_a/FixB"/>
</dbReference>
<dbReference type="SUPFAM" id="SSF52402">
    <property type="entry name" value="Adenine nucleotide alpha hydrolases-like"/>
    <property type="match status" value="1"/>
</dbReference>
<dbReference type="InterPro" id="IPR029035">
    <property type="entry name" value="DHS-like_NAD/FAD-binding_dom"/>
</dbReference>
<evidence type="ECO:0000313" key="5">
    <source>
        <dbReference type="EMBL" id="SVB33543.1"/>
    </source>
</evidence>
<dbReference type="AlphaFoldDB" id="A0A382D7H2"/>
<dbReference type="InterPro" id="IPR033947">
    <property type="entry name" value="ETF_alpha_N"/>
</dbReference>
<dbReference type="Gene3D" id="3.40.50.1220">
    <property type="entry name" value="TPP-binding domain"/>
    <property type="match status" value="1"/>
</dbReference>
<dbReference type="InterPro" id="IPR014729">
    <property type="entry name" value="Rossmann-like_a/b/a_fold"/>
</dbReference>
<dbReference type="Pfam" id="PF00766">
    <property type="entry name" value="ETF_alpha"/>
    <property type="match status" value="1"/>
</dbReference>
<dbReference type="PANTHER" id="PTHR43153:SF1">
    <property type="entry name" value="ELECTRON TRANSFER FLAVOPROTEIN SUBUNIT ALPHA, MITOCHONDRIAL"/>
    <property type="match status" value="1"/>
</dbReference>
<proteinExistence type="inferred from homology"/>
<dbReference type="FunFam" id="3.40.50.1220:FF:000001">
    <property type="entry name" value="Electron transfer flavoprotein, alpha subunit"/>
    <property type="match status" value="1"/>
</dbReference>
<comment type="similarity">
    <text evidence="1">Belongs to the ETF alpha-subunit/FixB family.</text>
</comment>
<evidence type="ECO:0000256" key="3">
    <source>
        <dbReference type="ARBA" id="ARBA00022827"/>
    </source>
</evidence>
<dbReference type="SUPFAM" id="SSF52467">
    <property type="entry name" value="DHS-like NAD/FAD-binding domain"/>
    <property type="match status" value="1"/>
</dbReference>
<dbReference type="Pfam" id="PF01012">
    <property type="entry name" value="ETF"/>
    <property type="match status" value="1"/>
</dbReference>
<feature type="domain" description="Electron transfer flavoprotein alpha/beta-subunit N-terminal" evidence="4">
    <location>
        <begin position="3"/>
        <end position="190"/>
    </location>
</feature>
<evidence type="ECO:0000259" key="4">
    <source>
        <dbReference type="SMART" id="SM00893"/>
    </source>
</evidence>
<protein>
    <recommendedName>
        <fullName evidence="4">Electron transfer flavoprotein alpha/beta-subunit N-terminal domain-containing protein</fullName>
    </recommendedName>
</protein>
<dbReference type="EMBL" id="UINC01037685">
    <property type="protein sequence ID" value="SVB33543.1"/>
    <property type="molecule type" value="Genomic_DNA"/>
</dbReference>
<dbReference type="GO" id="GO:0050660">
    <property type="term" value="F:flavin adenine dinucleotide binding"/>
    <property type="evidence" value="ECO:0007669"/>
    <property type="project" value="InterPro"/>
</dbReference>
<keyword evidence="3" id="KW-0274">FAD</keyword>
<keyword evidence="2" id="KW-0285">Flavoprotein</keyword>
<dbReference type="Gene3D" id="3.40.50.620">
    <property type="entry name" value="HUPs"/>
    <property type="match status" value="1"/>
</dbReference>